<evidence type="ECO:0000313" key="2">
    <source>
        <dbReference type="EMBL" id="KAK2550757.1"/>
    </source>
</evidence>
<comment type="caution">
    <text evidence="2">The sequence shown here is derived from an EMBL/GenBank/DDBJ whole genome shotgun (WGS) entry which is preliminary data.</text>
</comment>
<evidence type="ECO:0000313" key="3">
    <source>
        <dbReference type="Proteomes" id="UP001249851"/>
    </source>
</evidence>
<feature type="region of interest" description="Disordered" evidence="1">
    <location>
        <begin position="23"/>
        <end position="76"/>
    </location>
</feature>
<keyword evidence="3" id="KW-1185">Reference proteome</keyword>
<organism evidence="2 3">
    <name type="scientific">Acropora cervicornis</name>
    <name type="common">Staghorn coral</name>
    <dbReference type="NCBI Taxonomy" id="6130"/>
    <lineage>
        <taxon>Eukaryota</taxon>
        <taxon>Metazoa</taxon>
        <taxon>Cnidaria</taxon>
        <taxon>Anthozoa</taxon>
        <taxon>Hexacorallia</taxon>
        <taxon>Scleractinia</taxon>
        <taxon>Astrocoeniina</taxon>
        <taxon>Acroporidae</taxon>
        <taxon>Acropora</taxon>
    </lineage>
</organism>
<reference evidence="2" key="2">
    <citation type="journal article" date="2023" name="Science">
        <title>Genomic signatures of disease resistance in endangered staghorn corals.</title>
        <authorList>
            <person name="Vollmer S.V."/>
            <person name="Selwyn J.D."/>
            <person name="Despard B.A."/>
            <person name="Roesel C.L."/>
        </authorList>
    </citation>
    <scope>NUCLEOTIDE SEQUENCE</scope>
    <source>
        <strain evidence="2">K2</strain>
    </source>
</reference>
<sequence length="238" mass="26074">MRPGGGEVQGSVATENPTNSLSSLLASFASGHSEDYEDDNSRLPTEGQKQKQKATLASVGGASASKTGKSEEVPKEGATAGRMMFSIWNLLSSLFFSVSLPSLPKISFLSPRNCLHADRTKPRSPGRDHTSAGPLALKGRMIPGLRTEDLPTGRALEEMENFLRHHQPLPLEEAWENEQPPMEAQPNQLRRERVDRDLRSLLATCTDECVCQVERCSLRCPEVRFRDLQGESSCGPDG</sequence>
<accession>A0AAD9UV31</accession>
<name>A0AAD9UV31_ACRCE</name>
<reference evidence="2" key="1">
    <citation type="journal article" date="2023" name="G3 (Bethesda)">
        <title>Whole genome assembly and annotation of the endangered Caribbean coral Acropora cervicornis.</title>
        <authorList>
            <person name="Selwyn J.D."/>
            <person name="Vollmer S.V."/>
        </authorList>
    </citation>
    <scope>NUCLEOTIDE SEQUENCE</scope>
    <source>
        <strain evidence="2">K2</strain>
    </source>
</reference>
<proteinExistence type="predicted"/>
<evidence type="ECO:0000256" key="1">
    <source>
        <dbReference type="SAM" id="MobiDB-lite"/>
    </source>
</evidence>
<dbReference type="EMBL" id="JARQWQ010000106">
    <property type="protein sequence ID" value="KAK2550757.1"/>
    <property type="molecule type" value="Genomic_DNA"/>
</dbReference>
<dbReference type="AlphaFoldDB" id="A0AAD9UV31"/>
<protein>
    <submittedName>
        <fullName evidence="2">Uncharacterized protein</fullName>
    </submittedName>
</protein>
<dbReference type="Proteomes" id="UP001249851">
    <property type="component" value="Unassembled WGS sequence"/>
</dbReference>
<gene>
    <name evidence="2" type="ORF">P5673_028431</name>
</gene>